<sequence>MSRTAKTVFAFGVYVTALGIILVLSPNTLLAIFGVPPTTEVWIRVLGVIVGVLGGYYTQAARHELTPFFRVTIWGRAIVFLMFGAFVMLGSAPPALLLFGVVDLLGAIWTAAALSSQPRAV</sequence>
<keyword evidence="1" id="KW-0472">Membrane</keyword>
<evidence type="ECO:0000313" key="2">
    <source>
        <dbReference type="EMBL" id="MBM3317947.1"/>
    </source>
</evidence>
<proteinExistence type="predicted"/>
<organism evidence="2 3">
    <name type="scientific">Eiseniibacteriota bacterium</name>
    <dbReference type="NCBI Taxonomy" id="2212470"/>
    <lineage>
        <taxon>Bacteria</taxon>
        <taxon>Candidatus Eiseniibacteriota</taxon>
    </lineage>
</organism>
<keyword evidence="1" id="KW-1133">Transmembrane helix</keyword>
<keyword evidence="1" id="KW-0812">Transmembrane</keyword>
<dbReference type="AlphaFoldDB" id="A0A937XBM1"/>
<dbReference type="Proteomes" id="UP000748308">
    <property type="component" value="Unassembled WGS sequence"/>
</dbReference>
<gene>
    <name evidence="2" type="ORF">FJY75_08835</name>
</gene>
<evidence type="ECO:0000313" key="3">
    <source>
        <dbReference type="Proteomes" id="UP000748308"/>
    </source>
</evidence>
<feature type="transmembrane region" description="Helical" evidence="1">
    <location>
        <begin position="7"/>
        <end position="35"/>
    </location>
</feature>
<comment type="caution">
    <text evidence="2">The sequence shown here is derived from an EMBL/GenBank/DDBJ whole genome shotgun (WGS) entry which is preliminary data.</text>
</comment>
<feature type="transmembrane region" description="Helical" evidence="1">
    <location>
        <begin position="41"/>
        <end position="59"/>
    </location>
</feature>
<dbReference type="EMBL" id="VGIY01000224">
    <property type="protein sequence ID" value="MBM3317947.1"/>
    <property type="molecule type" value="Genomic_DNA"/>
</dbReference>
<protein>
    <submittedName>
        <fullName evidence="2">Uncharacterized protein</fullName>
    </submittedName>
</protein>
<evidence type="ECO:0000256" key="1">
    <source>
        <dbReference type="SAM" id="Phobius"/>
    </source>
</evidence>
<reference evidence="2" key="1">
    <citation type="submission" date="2019-03" db="EMBL/GenBank/DDBJ databases">
        <title>Lake Tanganyika Metagenome-Assembled Genomes (MAGs).</title>
        <authorList>
            <person name="Tran P."/>
        </authorList>
    </citation>
    <scope>NUCLEOTIDE SEQUENCE</scope>
    <source>
        <strain evidence="2">M_DeepCast_400m_m2_100</strain>
    </source>
</reference>
<accession>A0A937XBM1</accession>
<name>A0A937XBM1_UNCEI</name>